<dbReference type="VEuPathDB" id="VectorBase:ACUA027646"/>
<evidence type="ECO:0000256" key="1">
    <source>
        <dbReference type="SAM" id="MobiDB-lite"/>
    </source>
</evidence>
<accession>A0A182MW17</accession>
<dbReference type="EMBL" id="AXCM01000166">
    <property type="status" value="NOT_ANNOTATED_CDS"/>
    <property type="molecule type" value="Genomic_DNA"/>
</dbReference>
<dbReference type="Proteomes" id="UP000075883">
    <property type="component" value="Unassembled WGS sequence"/>
</dbReference>
<organism evidence="2 3">
    <name type="scientific">Anopheles culicifacies</name>
    <dbReference type="NCBI Taxonomy" id="139723"/>
    <lineage>
        <taxon>Eukaryota</taxon>
        <taxon>Metazoa</taxon>
        <taxon>Ecdysozoa</taxon>
        <taxon>Arthropoda</taxon>
        <taxon>Hexapoda</taxon>
        <taxon>Insecta</taxon>
        <taxon>Pterygota</taxon>
        <taxon>Neoptera</taxon>
        <taxon>Endopterygota</taxon>
        <taxon>Diptera</taxon>
        <taxon>Nematocera</taxon>
        <taxon>Culicoidea</taxon>
        <taxon>Culicidae</taxon>
        <taxon>Anophelinae</taxon>
        <taxon>Anopheles</taxon>
        <taxon>culicifacies species complex</taxon>
    </lineage>
</organism>
<proteinExistence type="predicted"/>
<reference evidence="2" key="2">
    <citation type="submission" date="2020-05" db="UniProtKB">
        <authorList>
            <consortium name="EnsemblMetazoa"/>
        </authorList>
    </citation>
    <scope>IDENTIFICATION</scope>
    <source>
        <strain evidence="2">A-37</strain>
    </source>
</reference>
<feature type="region of interest" description="Disordered" evidence="1">
    <location>
        <begin position="1"/>
        <end position="48"/>
    </location>
</feature>
<keyword evidence="3" id="KW-1185">Reference proteome</keyword>
<feature type="compositionally biased region" description="Polar residues" evidence="1">
    <location>
        <begin position="34"/>
        <end position="43"/>
    </location>
</feature>
<evidence type="ECO:0000313" key="3">
    <source>
        <dbReference type="Proteomes" id="UP000075883"/>
    </source>
</evidence>
<evidence type="ECO:0000313" key="2">
    <source>
        <dbReference type="EnsemblMetazoa" id="ACUA027646-PA"/>
    </source>
</evidence>
<dbReference type="AlphaFoldDB" id="A0A182MW17"/>
<name>A0A182MW17_9DIPT</name>
<dbReference type="EnsemblMetazoa" id="ACUA027646-RA">
    <property type="protein sequence ID" value="ACUA027646-PA"/>
    <property type="gene ID" value="ACUA027646"/>
</dbReference>
<protein>
    <submittedName>
        <fullName evidence="2">Uncharacterized protein</fullName>
    </submittedName>
</protein>
<reference evidence="3" key="1">
    <citation type="submission" date="2013-09" db="EMBL/GenBank/DDBJ databases">
        <title>The Genome Sequence of Anopheles culicifacies species A.</title>
        <authorList>
            <consortium name="The Broad Institute Genomics Platform"/>
            <person name="Neafsey D.E."/>
            <person name="Besansky N."/>
            <person name="Howell P."/>
            <person name="Walton C."/>
            <person name="Young S.K."/>
            <person name="Zeng Q."/>
            <person name="Gargeya S."/>
            <person name="Fitzgerald M."/>
            <person name="Haas B."/>
            <person name="Abouelleil A."/>
            <person name="Allen A.W."/>
            <person name="Alvarado L."/>
            <person name="Arachchi H.M."/>
            <person name="Berlin A.M."/>
            <person name="Chapman S.B."/>
            <person name="Gainer-Dewar J."/>
            <person name="Goldberg J."/>
            <person name="Griggs A."/>
            <person name="Gujja S."/>
            <person name="Hansen M."/>
            <person name="Howarth C."/>
            <person name="Imamovic A."/>
            <person name="Ireland A."/>
            <person name="Larimer J."/>
            <person name="McCowan C."/>
            <person name="Murphy C."/>
            <person name="Pearson M."/>
            <person name="Poon T.W."/>
            <person name="Priest M."/>
            <person name="Roberts A."/>
            <person name="Saif S."/>
            <person name="Shea T."/>
            <person name="Sisk P."/>
            <person name="Sykes S."/>
            <person name="Wortman J."/>
            <person name="Nusbaum C."/>
            <person name="Birren B."/>
        </authorList>
    </citation>
    <scope>NUCLEOTIDE SEQUENCE [LARGE SCALE GENOMIC DNA]</scope>
    <source>
        <strain evidence="3">A-37</strain>
    </source>
</reference>
<sequence length="697" mass="79374">MPEALNELSESSSEEIDTTSDQPLDCMGPDGCESNASSKSGKQQHVPENAVTLEVGRDLAHAVLMQTERVPDHAVAGHRLDPDHARLQEIEALAVPDDVKMIVERSLFDSSSVCCTAARCDTSLKRFFNCCSSPRHWFWSISLNEFHNRSACSWMPLYSNFDRSFNRCKLLLKRMNLIHDVVPIEIGTIACNLMALVRGSYQQTFTFFDVLQNFTVAQQSVIYRWAKVVYGVEIVVDFGNQFYDIVDGTDKLFLQEQHCLQSAQLLLDSHNHFLQLGRVLAQLRRRFQNVSFDLALPLGVEVINIHLITLYLIQQFLVLCNLFQRLFSIILVVCHLIVQLRLELTDLIRTFFTQLRATGLQTSYTFHLGGTLVHVEKICRFLLQILKLVDPTDNVLFIAVEIGRLLYSLAGGFHPVVQLTQRLLEPFVIIDLIFQSLNLQYNLCYDRIIIGQNLVKLFHIHVGVIGHFGLNFVYHLIVIASLPVNGSILLQKHTFIGQFILHRFTGVQFTLDLLDPFGQHSRQFANVFELSEMIVVVELFLQNSYLLLDSFHLFSVHITAGNFRLFEGLFQFLLTNRYIVVQYLQLGHLRHERFLIATRIGTFVQTLLGVTNPGSEFIARIDKCLMQLDSFLLLFKQFLRLLAERFILHILGQIYLHLIAASSGAMALSIVSLSLSDCCFTQGSFSLARLIQLNKSS</sequence>